<dbReference type="InterPro" id="IPR012132">
    <property type="entry name" value="GMC_OxRdtase"/>
</dbReference>
<protein>
    <submittedName>
        <fullName evidence="3">Choline dehydrogenase</fullName>
    </submittedName>
</protein>
<dbReference type="AlphaFoldDB" id="A0A060CSG3"/>
<sequence>GPRTELEKHAIPVVADVAGVGENLRDHIFTTVKVVAPVGVKGSVPIVIDDRAIAQWRKDHTGPATLFNDNALGFVSVSPDIPEPDFELMFGFNSDATGHEKPFKHIADLQARSGYQIGVSQLQPESRGRVTLASADPHADPVIDPGYFSDPRDMTRHVAALRKVRELIRTRAMTPYTEAVYPSLSATDRELEEFIRREATTVFHPSGTARMGLLEKEPMAVVDPALRVRGVTGLRVADASILPQLNRGHTMAPSVFIGEMAAELIKKTDYE</sequence>
<proteinExistence type="inferred from homology"/>
<dbReference type="GO" id="GO:0016614">
    <property type="term" value="F:oxidoreductase activity, acting on CH-OH group of donors"/>
    <property type="evidence" value="ECO:0007669"/>
    <property type="project" value="InterPro"/>
</dbReference>
<dbReference type="EMBL" id="KJ095701">
    <property type="protein sequence ID" value="AIA99555.1"/>
    <property type="molecule type" value="Genomic_DNA"/>
</dbReference>
<dbReference type="SUPFAM" id="SSF51905">
    <property type="entry name" value="FAD/NAD(P)-binding domain"/>
    <property type="match status" value="1"/>
</dbReference>
<dbReference type="GO" id="GO:0050660">
    <property type="term" value="F:flavin adenine dinucleotide binding"/>
    <property type="evidence" value="ECO:0007669"/>
    <property type="project" value="InterPro"/>
</dbReference>
<evidence type="ECO:0000256" key="1">
    <source>
        <dbReference type="ARBA" id="ARBA00010790"/>
    </source>
</evidence>
<comment type="similarity">
    <text evidence="1">Belongs to the GMC oxidoreductase family.</text>
</comment>
<dbReference type="Gene3D" id="3.50.50.60">
    <property type="entry name" value="FAD/NAD(P)-binding domain"/>
    <property type="match status" value="1"/>
</dbReference>
<organism evidence="3">
    <name type="scientific">uncultured bacterium contig00003(2014)</name>
    <dbReference type="NCBI Taxonomy" id="1465624"/>
    <lineage>
        <taxon>Bacteria</taxon>
        <taxon>environmental samples</taxon>
    </lineage>
</organism>
<evidence type="ECO:0000313" key="3">
    <source>
        <dbReference type="EMBL" id="AIA99555.1"/>
    </source>
</evidence>
<dbReference type="PANTHER" id="PTHR11552:SF147">
    <property type="entry name" value="CHOLINE DEHYDROGENASE, MITOCHONDRIAL"/>
    <property type="match status" value="1"/>
</dbReference>
<accession>A0A060CSG3</accession>
<dbReference type="PANTHER" id="PTHR11552">
    <property type="entry name" value="GLUCOSE-METHANOL-CHOLINE GMC OXIDOREDUCTASE"/>
    <property type="match status" value="1"/>
</dbReference>
<reference evidence="3" key="1">
    <citation type="journal article" date="2014" name="Microb. Ecol.">
        <title>Phylogenetic and Functional Analysis of Gut Microbiota of a Fungus-Growing Higher Termite: Bacteroidetes from Higher Termites Are a Rich Source of beta-Glucosidase Genes.</title>
        <authorList>
            <person name="Zhang M."/>
            <person name="Liu N."/>
            <person name="Qian C."/>
            <person name="Wang Q."/>
            <person name="Wang Q."/>
            <person name="Long Y."/>
            <person name="Huang Y."/>
            <person name="Zhou Z."/>
            <person name="Yan X."/>
        </authorList>
    </citation>
    <scope>NUCLEOTIDE SEQUENCE</scope>
</reference>
<name>A0A060CSG3_9BACT</name>
<dbReference type="SUPFAM" id="SSF54373">
    <property type="entry name" value="FAD-linked reductases, C-terminal domain"/>
    <property type="match status" value="1"/>
</dbReference>
<dbReference type="InterPro" id="IPR007867">
    <property type="entry name" value="GMC_OxRtase_C"/>
</dbReference>
<evidence type="ECO:0000259" key="2">
    <source>
        <dbReference type="Pfam" id="PF05199"/>
    </source>
</evidence>
<feature type="domain" description="Glucose-methanol-choline oxidoreductase C-terminal" evidence="2">
    <location>
        <begin position="124"/>
        <end position="258"/>
    </location>
</feature>
<dbReference type="Gene3D" id="3.30.560.10">
    <property type="entry name" value="Glucose Oxidase, domain 3"/>
    <property type="match status" value="1"/>
</dbReference>
<dbReference type="Pfam" id="PF05199">
    <property type="entry name" value="GMC_oxred_C"/>
    <property type="match status" value="1"/>
</dbReference>
<feature type="non-terminal residue" evidence="3">
    <location>
        <position position="1"/>
    </location>
</feature>
<dbReference type="InterPro" id="IPR036188">
    <property type="entry name" value="FAD/NAD-bd_sf"/>
</dbReference>